<protein>
    <recommendedName>
        <fullName evidence="1">2EXR domain-containing protein</fullName>
    </recommendedName>
</protein>
<sequence length="209" mass="23599">MPGTDSFILFPCLPPEIRLQIWRDALLVPAVWFAIDESADADHGSHQHDHDRASCPDVTMVPLQSACSSHWVGQACVESRRLAEALRGPFPQKPCFAWDRRLFYTDWDRATVFFGNGSNAAQVLEALPEKEKALFRHVAVQFESQSNVEEFINRLRRCNPDIRTISVFIDTDFPCGPEQATMSVKGKGRCYETSAAMTEIAQRPKIRGM</sequence>
<feature type="domain" description="2EXR" evidence="1">
    <location>
        <begin position="7"/>
        <end position="109"/>
    </location>
</feature>
<dbReference type="Proteomes" id="UP000813385">
    <property type="component" value="Unassembled WGS sequence"/>
</dbReference>
<keyword evidence="3" id="KW-1185">Reference proteome</keyword>
<dbReference type="Pfam" id="PF20150">
    <property type="entry name" value="2EXR"/>
    <property type="match status" value="1"/>
</dbReference>
<accession>A0A8K0X5Q8</accession>
<gene>
    <name evidence="2" type="ORF">B0T11DRAFT_353176</name>
</gene>
<dbReference type="OrthoDB" id="3473305at2759"/>
<reference evidence="2" key="1">
    <citation type="journal article" date="2021" name="Nat. Commun.">
        <title>Genetic determinants of endophytism in the Arabidopsis root mycobiome.</title>
        <authorList>
            <person name="Mesny F."/>
            <person name="Miyauchi S."/>
            <person name="Thiergart T."/>
            <person name="Pickel B."/>
            <person name="Atanasova L."/>
            <person name="Karlsson M."/>
            <person name="Huettel B."/>
            <person name="Barry K.W."/>
            <person name="Haridas S."/>
            <person name="Chen C."/>
            <person name="Bauer D."/>
            <person name="Andreopoulos W."/>
            <person name="Pangilinan J."/>
            <person name="LaButti K."/>
            <person name="Riley R."/>
            <person name="Lipzen A."/>
            <person name="Clum A."/>
            <person name="Drula E."/>
            <person name="Henrissat B."/>
            <person name="Kohler A."/>
            <person name="Grigoriev I.V."/>
            <person name="Martin F.M."/>
            <person name="Hacquard S."/>
        </authorList>
    </citation>
    <scope>NUCLEOTIDE SEQUENCE</scope>
    <source>
        <strain evidence="2">MPI-CAGE-AT-0016</strain>
    </source>
</reference>
<name>A0A8K0X5Q8_9PEZI</name>
<organism evidence="2 3">
    <name type="scientific">Plectosphaerella cucumerina</name>
    <dbReference type="NCBI Taxonomy" id="40658"/>
    <lineage>
        <taxon>Eukaryota</taxon>
        <taxon>Fungi</taxon>
        <taxon>Dikarya</taxon>
        <taxon>Ascomycota</taxon>
        <taxon>Pezizomycotina</taxon>
        <taxon>Sordariomycetes</taxon>
        <taxon>Hypocreomycetidae</taxon>
        <taxon>Glomerellales</taxon>
        <taxon>Plectosphaerellaceae</taxon>
        <taxon>Plectosphaerella</taxon>
    </lineage>
</organism>
<dbReference type="EMBL" id="JAGPXD010000003">
    <property type="protein sequence ID" value="KAH7363075.1"/>
    <property type="molecule type" value="Genomic_DNA"/>
</dbReference>
<evidence type="ECO:0000313" key="2">
    <source>
        <dbReference type="EMBL" id="KAH7363075.1"/>
    </source>
</evidence>
<evidence type="ECO:0000259" key="1">
    <source>
        <dbReference type="Pfam" id="PF20150"/>
    </source>
</evidence>
<comment type="caution">
    <text evidence="2">The sequence shown here is derived from an EMBL/GenBank/DDBJ whole genome shotgun (WGS) entry which is preliminary data.</text>
</comment>
<evidence type="ECO:0000313" key="3">
    <source>
        <dbReference type="Proteomes" id="UP000813385"/>
    </source>
</evidence>
<dbReference type="InterPro" id="IPR045518">
    <property type="entry name" value="2EXR"/>
</dbReference>
<dbReference type="AlphaFoldDB" id="A0A8K0X5Q8"/>
<proteinExistence type="predicted"/>